<evidence type="ECO:0000256" key="1">
    <source>
        <dbReference type="ARBA" id="ARBA00002151"/>
    </source>
</evidence>
<dbReference type="NCBIfam" id="TIGR00227">
    <property type="entry name" value="ribD_Cterm"/>
    <property type="match status" value="1"/>
</dbReference>
<dbReference type="InterPro" id="IPR004794">
    <property type="entry name" value="Eubact_RibD"/>
</dbReference>
<dbReference type="GO" id="GO:0008703">
    <property type="term" value="F:5-amino-6-(5-phosphoribosylamino)uracil reductase activity"/>
    <property type="evidence" value="ECO:0007669"/>
    <property type="project" value="UniProtKB-EC"/>
</dbReference>
<dbReference type="GO" id="GO:0008270">
    <property type="term" value="F:zinc ion binding"/>
    <property type="evidence" value="ECO:0007669"/>
    <property type="project" value="InterPro"/>
</dbReference>
<reference evidence="17 18" key="1">
    <citation type="journal article" date="2018" name="Syst. Appl. Microbiol.">
        <title>Abditibacterium utsteinense sp. nov., the first cultivated member of candidate phylum FBP, isolated from ice-free Antarctic soil samples.</title>
        <authorList>
            <person name="Tahon G."/>
            <person name="Tytgat B."/>
            <person name="Lebbe L."/>
            <person name="Carlier A."/>
            <person name="Willems A."/>
        </authorList>
    </citation>
    <scope>NUCLEOTIDE SEQUENCE [LARGE SCALE GENOMIC DNA]</scope>
    <source>
        <strain evidence="17 18">LMG 29911</strain>
    </source>
</reference>
<dbReference type="SUPFAM" id="SSF53597">
    <property type="entry name" value="Dihydrofolate reductase-like"/>
    <property type="match status" value="1"/>
</dbReference>
<evidence type="ECO:0000313" key="17">
    <source>
        <dbReference type="EMBL" id="PQV64869.1"/>
    </source>
</evidence>
<evidence type="ECO:0000256" key="13">
    <source>
        <dbReference type="PIRSR" id="PIRSR006769-1"/>
    </source>
</evidence>
<keyword evidence="9 12" id="KW-0521">NADP</keyword>
<dbReference type="Pfam" id="PF01872">
    <property type="entry name" value="RibD_C"/>
    <property type="match status" value="1"/>
</dbReference>
<dbReference type="EMBL" id="NIGF01000003">
    <property type="protein sequence ID" value="PQV64869.1"/>
    <property type="molecule type" value="Genomic_DNA"/>
</dbReference>
<dbReference type="InterPro" id="IPR016193">
    <property type="entry name" value="Cytidine_deaminase-like"/>
</dbReference>
<dbReference type="CDD" id="cd01284">
    <property type="entry name" value="Riboflavin_deaminase-reductase"/>
    <property type="match status" value="1"/>
</dbReference>
<evidence type="ECO:0000256" key="11">
    <source>
        <dbReference type="ARBA" id="ARBA00023268"/>
    </source>
</evidence>
<feature type="binding site" evidence="14">
    <location>
        <position position="211"/>
    </location>
    <ligand>
        <name>NADP(+)</name>
        <dbReference type="ChEBI" id="CHEBI:58349"/>
    </ligand>
</feature>
<dbReference type="Gene3D" id="3.40.430.10">
    <property type="entry name" value="Dihydrofolate Reductase, subunit A"/>
    <property type="match status" value="1"/>
</dbReference>
<dbReference type="NCBIfam" id="TIGR00326">
    <property type="entry name" value="eubact_ribD"/>
    <property type="match status" value="1"/>
</dbReference>
<feature type="domain" description="CMP/dCMP-type deaminase" evidence="16">
    <location>
        <begin position="8"/>
        <end position="134"/>
    </location>
</feature>
<name>A0A2S8SVQ0_9BACT</name>
<keyword evidence="8 12" id="KW-0862">Zinc</keyword>
<evidence type="ECO:0000256" key="2">
    <source>
        <dbReference type="ARBA" id="ARBA00004882"/>
    </source>
</evidence>
<feature type="binding site" evidence="14">
    <location>
        <position position="165"/>
    </location>
    <ligand>
        <name>NADP(+)</name>
        <dbReference type="ChEBI" id="CHEBI:58349"/>
    </ligand>
</feature>
<dbReference type="UniPathway" id="UPA00275">
    <property type="reaction ID" value="UER00401"/>
</dbReference>
<dbReference type="GO" id="GO:0008835">
    <property type="term" value="F:diaminohydroxyphosphoribosylaminopyrimidine deaminase activity"/>
    <property type="evidence" value="ECO:0007669"/>
    <property type="project" value="UniProtKB-EC"/>
</dbReference>
<comment type="catalytic activity">
    <reaction evidence="12">
        <text>5-amino-6-(5-phospho-D-ribitylamino)uracil + NADP(+) = 5-amino-6-(5-phospho-D-ribosylamino)uracil + NADPH + H(+)</text>
        <dbReference type="Rhea" id="RHEA:17845"/>
        <dbReference type="ChEBI" id="CHEBI:15378"/>
        <dbReference type="ChEBI" id="CHEBI:57783"/>
        <dbReference type="ChEBI" id="CHEBI:58349"/>
        <dbReference type="ChEBI" id="CHEBI:58421"/>
        <dbReference type="ChEBI" id="CHEBI:58453"/>
        <dbReference type="EC" id="1.1.1.193"/>
    </reaction>
</comment>
<evidence type="ECO:0000256" key="6">
    <source>
        <dbReference type="ARBA" id="ARBA00022619"/>
    </source>
</evidence>
<evidence type="ECO:0000256" key="5">
    <source>
        <dbReference type="ARBA" id="ARBA00007417"/>
    </source>
</evidence>
<feature type="binding site" evidence="14">
    <location>
        <position position="207"/>
    </location>
    <ligand>
        <name>NADP(+)</name>
        <dbReference type="ChEBI" id="CHEBI:58349"/>
    </ligand>
</feature>
<protein>
    <recommendedName>
        <fullName evidence="12">Riboflavin biosynthesis protein RibD</fullName>
    </recommendedName>
    <domain>
        <recommendedName>
            <fullName evidence="12">Diaminohydroxyphosphoribosylaminopyrimidine deaminase</fullName>
            <shortName evidence="12">DRAP deaminase</shortName>
            <ecNumber evidence="12">3.5.4.26</ecNumber>
        </recommendedName>
        <alternativeName>
            <fullName evidence="12">Riboflavin-specific deaminase</fullName>
        </alternativeName>
    </domain>
    <domain>
        <recommendedName>
            <fullName evidence="12">5-amino-6-(5-phosphoribosylamino)uracil reductase</fullName>
            <ecNumber evidence="12">1.1.1.193</ecNumber>
        </recommendedName>
        <alternativeName>
            <fullName evidence="12">HTP reductase</fullName>
        </alternativeName>
    </domain>
</protein>
<comment type="pathway">
    <text evidence="2 12">Cofactor biosynthesis; riboflavin biosynthesis; 5-amino-6-(D-ribitylamino)uracil from GTP: step 2/4.</text>
</comment>
<accession>A0A2S8SVQ0</accession>
<dbReference type="EC" id="3.5.4.26" evidence="12"/>
<feature type="binding site" evidence="15">
    <location>
        <position position="86"/>
    </location>
    <ligand>
        <name>Zn(2+)</name>
        <dbReference type="ChEBI" id="CHEBI:29105"/>
        <note>catalytic</note>
    </ligand>
</feature>
<feature type="binding site" evidence="15">
    <location>
        <position position="58"/>
    </location>
    <ligand>
        <name>Zn(2+)</name>
        <dbReference type="ChEBI" id="CHEBI:29105"/>
        <note>catalytic</note>
    </ligand>
</feature>
<organism evidence="17 18">
    <name type="scientific">Abditibacterium utsteinense</name>
    <dbReference type="NCBI Taxonomy" id="1960156"/>
    <lineage>
        <taxon>Bacteria</taxon>
        <taxon>Pseudomonadati</taxon>
        <taxon>Abditibacteriota</taxon>
        <taxon>Abditibacteriia</taxon>
        <taxon>Abditibacteriales</taxon>
        <taxon>Abditibacteriaceae</taxon>
        <taxon>Abditibacterium</taxon>
    </lineage>
</organism>
<dbReference type="PIRSF" id="PIRSF006769">
    <property type="entry name" value="RibD"/>
    <property type="match status" value="1"/>
</dbReference>
<dbReference type="AlphaFoldDB" id="A0A2S8SVQ0"/>
<feature type="binding site" evidence="14">
    <location>
        <position position="215"/>
    </location>
    <ligand>
        <name>substrate</name>
    </ligand>
</feature>
<dbReference type="PROSITE" id="PS00903">
    <property type="entry name" value="CYT_DCMP_DEAMINASES_1"/>
    <property type="match status" value="1"/>
</dbReference>
<sequence>MKSTKNWPDDEKWMREALKWSYRGKGWTSPRPSVGAVIVKDGHVLGGGHTQTGDGTPHAEVMALRQTRDNGFDSRGASAYVTLEPCSHFATTPPCCDTLIAAGISRVVTGVIDPNPLVAGRGLQKMRAAGIEVREGVLERECARAQDDFLHHIRHQSPFVTLKSAVSLDGKIALNNGQSKWITGEKSREKAHLLRHYHDAVLVGIETVLADNPRLDVRLEGRWKQPVRVVLDSSGRLPLNARIWENAPQLIVATCRATPQKMKELRDNGATVLEIEPNSNGEMGWKSLLDALYAAGIYSILVEGGARVAGSALRSGIVQKASFFVAPLFIGAGKSALSGFEIDDLKAAPRLRDVVSEQLGDDLWIEGTLEN</sequence>
<dbReference type="InterPro" id="IPR016192">
    <property type="entry name" value="APOBEC/CMP_deaminase_Zn-bd"/>
</dbReference>
<keyword evidence="18" id="KW-1185">Reference proteome</keyword>
<evidence type="ECO:0000256" key="3">
    <source>
        <dbReference type="ARBA" id="ARBA00004910"/>
    </source>
</evidence>
<evidence type="ECO:0000256" key="14">
    <source>
        <dbReference type="PIRSR" id="PIRSR006769-2"/>
    </source>
</evidence>
<dbReference type="Pfam" id="PF00383">
    <property type="entry name" value="dCMP_cyt_deam_1"/>
    <property type="match status" value="1"/>
</dbReference>
<dbReference type="FunCoup" id="A0A2S8SVQ0">
    <property type="interactions" value="418"/>
</dbReference>
<evidence type="ECO:0000256" key="10">
    <source>
        <dbReference type="ARBA" id="ARBA00023002"/>
    </source>
</evidence>
<dbReference type="SUPFAM" id="SSF53927">
    <property type="entry name" value="Cytidine deaminase-like"/>
    <property type="match status" value="1"/>
</dbReference>
<dbReference type="PANTHER" id="PTHR38011">
    <property type="entry name" value="DIHYDROFOLATE REDUCTASE FAMILY PROTEIN (AFU_ORTHOLOGUE AFUA_8G06820)"/>
    <property type="match status" value="1"/>
</dbReference>
<comment type="cofactor">
    <cofactor evidence="12 15">
        <name>Zn(2+)</name>
        <dbReference type="ChEBI" id="CHEBI:29105"/>
    </cofactor>
    <text evidence="12 15">Binds 1 zinc ion.</text>
</comment>
<dbReference type="InParanoid" id="A0A2S8SVQ0"/>
<dbReference type="InterPro" id="IPR024072">
    <property type="entry name" value="DHFR-like_dom_sf"/>
</dbReference>
<gene>
    <name evidence="17" type="ORF">B1R32_103136</name>
</gene>
<dbReference type="InterPro" id="IPR002734">
    <property type="entry name" value="RibDG_C"/>
</dbReference>
<dbReference type="InterPro" id="IPR011549">
    <property type="entry name" value="RibD_C"/>
</dbReference>
<feature type="binding site" evidence="15">
    <location>
        <position position="95"/>
    </location>
    <ligand>
        <name>Zn(2+)</name>
        <dbReference type="ChEBI" id="CHEBI:29105"/>
        <note>catalytic</note>
    </ligand>
</feature>
<feature type="binding site" evidence="14">
    <location>
        <begin position="305"/>
        <end position="311"/>
    </location>
    <ligand>
        <name>NADP(+)</name>
        <dbReference type="ChEBI" id="CHEBI:58349"/>
    </ligand>
</feature>
<evidence type="ECO:0000256" key="12">
    <source>
        <dbReference type="PIRNR" id="PIRNR006769"/>
    </source>
</evidence>
<feature type="binding site" evidence="14">
    <location>
        <position position="233"/>
    </location>
    <ligand>
        <name>NADP(+)</name>
        <dbReference type="ChEBI" id="CHEBI:58349"/>
    </ligand>
</feature>
<evidence type="ECO:0000256" key="15">
    <source>
        <dbReference type="PIRSR" id="PIRSR006769-3"/>
    </source>
</evidence>
<dbReference type="PROSITE" id="PS51747">
    <property type="entry name" value="CYT_DCMP_DEAMINASES_2"/>
    <property type="match status" value="1"/>
</dbReference>
<comment type="pathway">
    <text evidence="3 12">Cofactor biosynthesis; riboflavin biosynthesis; 5-amino-6-(D-ribitylamino)uracil from GTP: step 3/4.</text>
</comment>
<evidence type="ECO:0000256" key="9">
    <source>
        <dbReference type="ARBA" id="ARBA00022857"/>
    </source>
</evidence>
<dbReference type="RefSeq" id="WP_105482746.1">
    <property type="nucleotide sequence ID" value="NZ_NIGF01000003.1"/>
</dbReference>
<comment type="catalytic activity">
    <reaction evidence="12">
        <text>2,5-diamino-6-hydroxy-4-(5-phosphoribosylamino)-pyrimidine + H2O + H(+) = 5-amino-6-(5-phospho-D-ribosylamino)uracil + NH4(+)</text>
        <dbReference type="Rhea" id="RHEA:21868"/>
        <dbReference type="ChEBI" id="CHEBI:15377"/>
        <dbReference type="ChEBI" id="CHEBI:15378"/>
        <dbReference type="ChEBI" id="CHEBI:28938"/>
        <dbReference type="ChEBI" id="CHEBI:58453"/>
        <dbReference type="ChEBI" id="CHEBI:58614"/>
        <dbReference type="EC" id="3.5.4.26"/>
    </reaction>
</comment>
<evidence type="ECO:0000256" key="8">
    <source>
        <dbReference type="ARBA" id="ARBA00022833"/>
    </source>
</evidence>
<feature type="binding site" evidence="14">
    <location>
        <position position="218"/>
    </location>
    <ligand>
        <name>substrate</name>
    </ligand>
</feature>
<keyword evidence="10 12" id="KW-0560">Oxidoreductase</keyword>
<dbReference type="OrthoDB" id="9800865at2"/>
<dbReference type="GO" id="GO:0050661">
    <property type="term" value="F:NADP binding"/>
    <property type="evidence" value="ECO:0007669"/>
    <property type="project" value="InterPro"/>
</dbReference>
<dbReference type="InterPro" id="IPR002125">
    <property type="entry name" value="CMP_dCMP_dom"/>
</dbReference>
<dbReference type="EC" id="1.1.1.193" evidence="12"/>
<dbReference type="PANTHER" id="PTHR38011:SF7">
    <property type="entry name" value="2,5-DIAMINO-6-RIBOSYLAMINO-4(3H)-PYRIMIDINONE 5'-PHOSPHATE REDUCTASE"/>
    <property type="match status" value="1"/>
</dbReference>
<keyword evidence="11" id="KW-0511">Multifunctional enzyme</keyword>
<feature type="binding site" evidence="14">
    <location>
        <position position="181"/>
    </location>
    <ligand>
        <name>NADP(+)</name>
        <dbReference type="ChEBI" id="CHEBI:58349"/>
    </ligand>
</feature>
<dbReference type="GO" id="GO:0009231">
    <property type="term" value="P:riboflavin biosynthetic process"/>
    <property type="evidence" value="ECO:0007669"/>
    <property type="project" value="UniProtKB-UniPathway"/>
</dbReference>
<keyword evidence="12" id="KW-0378">Hydrolase</keyword>
<evidence type="ECO:0000259" key="16">
    <source>
        <dbReference type="PROSITE" id="PS51747"/>
    </source>
</evidence>
<evidence type="ECO:0000313" key="18">
    <source>
        <dbReference type="Proteomes" id="UP000237684"/>
    </source>
</evidence>
<feature type="binding site" evidence="14">
    <location>
        <position position="303"/>
    </location>
    <ligand>
        <name>substrate</name>
    </ligand>
</feature>
<keyword evidence="7 12" id="KW-0479">Metal-binding</keyword>
<dbReference type="Proteomes" id="UP000237684">
    <property type="component" value="Unassembled WGS sequence"/>
</dbReference>
<keyword evidence="6 12" id="KW-0686">Riboflavin biosynthesis</keyword>
<comment type="caution">
    <text evidence="17">The sequence shown here is derived from an EMBL/GenBank/DDBJ whole genome shotgun (WGS) entry which is preliminary data.</text>
</comment>
<proteinExistence type="inferred from homology"/>
<comment type="function">
    <text evidence="1 12">Converts 2,5-diamino-6-(ribosylamino)-4(3h)-pyrimidinone 5'-phosphate into 5-amino-6-(ribosylamino)-2,4(1h,3h)-pyrimidinedione 5'-phosphate.</text>
</comment>
<feature type="active site" description="Proton donor" evidence="13">
    <location>
        <position position="60"/>
    </location>
</feature>
<feature type="binding site" evidence="14">
    <location>
        <position position="179"/>
    </location>
    <ligand>
        <name>substrate</name>
    </ligand>
</feature>
<dbReference type="InterPro" id="IPR050765">
    <property type="entry name" value="Riboflavin_Biosynth_HTPR"/>
</dbReference>
<evidence type="ECO:0000256" key="4">
    <source>
        <dbReference type="ARBA" id="ARBA00005259"/>
    </source>
</evidence>
<dbReference type="Gene3D" id="3.40.140.10">
    <property type="entry name" value="Cytidine Deaminase, domain 2"/>
    <property type="match status" value="1"/>
</dbReference>
<evidence type="ECO:0000256" key="7">
    <source>
        <dbReference type="ARBA" id="ARBA00022723"/>
    </source>
</evidence>
<comment type="similarity">
    <text evidence="4 12">In the N-terminal section; belongs to the cytidine and deoxycytidylate deaminase family.</text>
</comment>
<feature type="binding site" evidence="14">
    <location>
        <position position="195"/>
    </location>
    <ligand>
        <name>NADP(+)</name>
        <dbReference type="ChEBI" id="CHEBI:58349"/>
    </ligand>
</feature>
<comment type="similarity">
    <text evidence="5 12">In the C-terminal section; belongs to the HTP reductase family.</text>
</comment>